<dbReference type="CDD" id="cd05797">
    <property type="entry name" value="Ribosomal_L10"/>
    <property type="match status" value="1"/>
</dbReference>
<evidence type="ECO:0000313" key="8">
    <source>
        <dbReference type="Proteomes" id="UP000188181"/>
    </source>
</evidence>
<dbReference type="RefSeq" id="WP_146683522.1">
    <property type="nucleotide sequence ID" value="NZ_CP019646.1"/>
</dbReference>
<dbReference type="EMBL" id="CP019646">
    <property type="protein sequence ID" value="AQQ71336.1"/>
    <property type="molecule type" value="Genomic_DNA"/>
</dbReference>
<name>A0A1Q2MF59_9BACT</name>
<protein>
    <recommendedName>
        <fullName evidence="5">Large ribosomal subunit protein uL10</fullName>
    </recommendedName>
    <alternativeName>
        <fullName evidence="6">50S ribosomal protein L10</fullName>
    </alternativeName>
</protein>
<dbReference type="InterPro" id="IPR001790">
    <property type="entry name" value="Ribosomal_uL10"/>
</dbReference>
<reference evidence="8" key="1">
    <citation type="submission" date="2017-02" db="EMBL/GenBank/DDBJ databases">
        <title>Comparative genomics and description of representatives of a novel lineage of planctomycetes thriving in anoxic sediments.</title>
        <authorList>
            <person name="Spring S."/>
            <person name="Bunk B."/>
            <person name="Sproer C."/>
        </authorList>
    </citation>
    <scope>NUCLEOTIDE SEQUENCE [LARGE SCALE GENOMIC DNA]</scope>
    <source>
        <strain evidence="8">SM-Chi-D1</strain>
    </source>
</reference>
<dbReference type="KEGG" id="pbas:SMSP2_01707"/>
<keyword evidence="8" id="KW-1185">Reference proteome</keyword>
<accession>A0A1Q2MF59</accession>
<evidence type="ECO:0000256" key="4">
    <source>
        <dbReference type="ARBA" id="ARBA00023274"/>
    </source>
</evidence>
<evidence type="ECO:0000256" key="3">
    <source>
        <dbReference type="ARBA" id="ARBA00022980"/>
    </source>
</evidence>
<evidence type="ECO:0000256" key="1">
    <source>
        <dbReference type="ARBA" id="ARBA00002633"/>
    </source>
</evidence>
<dbReference type="SUPFAM" id="SSF160369">
    <property type="entry name" value="Ribosomal protein L10-like"/>
    <property type="match status" value="1"/>
</dbReference>
<comment type="function">
    <text evidence="1">Forms part of the ribosomal stalk, playing a central role in the interaction of the ribosome with GTP-bound translation factors.</text>
</comment>
<dbReference type="NCBIfam" id="NF000955">
    <property type="entry name" value="PRK00099.1-1"/>
    <property type="match status" value="1"/>
</dbReference>
<dbReference type="GO" id="GO:0005840">
    <property type="term" value="C:ribosome"/>
    <property type="evidence" value="ECO:0007669"/>
    <property type="project" value="UniProtKB-KW"/>
</dbReference>
<dbReference type="Proteomes" id="UP000188181">
    <property type="component" value="Chromosome"/>
</dbReference>
<evidence type="ECO:0000256" key="2">
    <source>
        <dbReference type="ARBA" id="ARBA00008889"/>
    </source>
</evidence>
<dbReference type="InterPro" id="IPR047865">
    <property type="entry name" value="Ribosomal_uL10_bac_type"/>
</dbReference>
<dbReference type="Pfam" id="PF00466">
    <property type="entry name" value="Ribosomal_L10"/>
    <property type="match status" value="1"/>
</dbReference>
<keyword evidence="3 7" id="KW-0689">Ribosomal protein</keyword>
<proteinExistence type="inferred from homology"/>
<dbReference type="Gene3D" id="3.30.70.1730">
    <property type="match status" value="1"/>
</dbReference>
<keyword evidence="4" id="KW-0687">Ribonucleoprotein</keyword>
<dbReference type="PANTHER" id="PTHR11560">
    <property type="entry name" value="39S RIBOSOMAL PROTEIN L10, MITOCHONDRIAL"/>
    <property type="match status" value="1"/>
</dbReference>
<evidence type="ECO:0000313" key="7">
    <source>
        <dbReference type="EMBL" id="AQQ71336.1"/>
    </source>
</evidence>
<organism evidence="7 8">
    <name type="scientific">Limihaloglobus sulfuriphilus</name>
    <dbReference type="NCBI Taxonomy" id="1851148"/>
    <lineage>
        <taxon>Bacteria</taxon>
        <taxon>Pseudomonadati</taxon>
        <taxon>Planctomycetota</taxon>
        <taxon>Phycisphaerae</taxon>
        <taxon>Sedimentisphaerales</taxon>
        <taxon>Sedimentisphaeraceae</taxon>
        <taxon>Limihaloglobus</taxon>
    </lineage>
</organism>
<dbReference type="AlphaFoldDB" id="A0A1Q2MF59"/>
<evidence type="ECO:0000256" key="5">
    <source>
        <dbReference type="ARBA" id="ARBA00035202"/>
    </source>
</evidence>
<dbReference type="InterPro" id="IPR043141">
    <property type="entry name" value="Ribosomal_uL10-like_sf"/>
</dbReference>
<dbReference type="GO" id="GO:1990904">
    <property type="term" value="C:ribonucleoprotein complex"/>
    <property type="evidence" value="ECO:0007669"/>
    <property type="project" value="UniProtKB-KW"/>
</dbReference>
<gene>
    <name evidence="7" type="primary">rplJ</name>
    <name evidence="7" type="ORF">SMSP2_01707</name>
</gene>
<sequence>MSKYVKGLLQKQFESTFDGVNEFVVLSTVGIDGNTNNELRGSLLEKGVKMTVVRNSLMRHALKELGQDTAAELFDSGQCTVAYGGESVVDVAKMLVDSAKKIKKIQLKGAFVDGTVVDDKGVVDLSKMPSRAELQAAVVRIAQTPGSNLAGAITGPASYLAGCIKTIIEKAEEAA</sequence>
<dbReference type="STRING" id="1851148.SMSP2_01707"/>
<dbReference type="OrthoDB" id="278380at2"/>
<comment type="similarity">
    <text evidence="2">Belongs to the universal ribosomal protein uL10 family.</text>
</comment>
<evidence type="ECO:0000256" key="6">
    <source>
        <dbReference type="ARBA" id="ARBA00035502"/>
    </source>
</evidence>